<evidence type="ECO:0000256" key="4">
    <source>
        <dbReference type="ARBA" id="ARBA00022448"/>
    </source>
</evidence>
<organism evidence="14 15">
    <name type="scientific">Catenuloplanes indicus</name>
    <dbReference type="NCBI Taxonomy" id="137267"/>
    <lineage>
        <taxon>Bacteria</taxon>
        <taxon>Bacillati</taxon>
        <taxon>Actinomycetota</taxon>
        <taxon>Actinomycetes</taxon>
        <taxon>Micromonosporales</taxon>
        <taxon>Micromonosporaceae</taxon>
        <taxon>Catenuloplanes</taxon>
    </lineage>
</organism>
<evidence type="ECO:0000256" key="6">
    <source>
        <dbReference type="ARBA" id="ARBA00022692"/>
    </source>
</evidence>
<dbReference type="Gene3D" id="6.10.250.2080">
    <property type="match status" value="1"/>
</dbReference>
<dbReference type="SUPFAM" id="SSF160544">
    <property type="entry name" value="EscU C-terminal domain-like"/>
    <property type="match status" value="1"/>
</dbReference>
<keyword evidence="7 12" id="KW-1005">Bacterial flagellum biogenesis</keyword>
<evidence type="ECO:0000256" key="3">
    <source>
        <dbReference type="ARBA" id="ARBA00021622"/>
    </source>
</evidence>
<dbReference type="PANTHER" id="PTHR30531">
    <property type="entry name" value="FLAGELLAR BIOSYNTHETIC PROTEIN FLHB"/>
    <property type="match status" value="1"/>
</dbReference>
<proteinExistence type="inferred from homology"/>
<sequence>MSGEKTEKPTPQKLKKAREEGQIGKTPDLGAWAGIAAASVLVPMTLEKAVEKAREVILRLPDVVERPDVGSALDMFRDALLGSAYAVAPLAVAMMLIGIAGSGAQGGIHVATKLLMPKFSRLNPLQGFKRILGMQAIWEGVKALVKTLVLAGVLYMQIKDLVPSLMTAGNLPLAVLLDMVKDATIAIIRTAAVAGLVMAAADYFVVRMRTMKQLKMSKQEVKDEYKKTEGDPHVKGQIRARQHAMARNRMMSDVPKADVVLVNPTHVAVALRYEPEKGAPRVVAKGQGNIAQKIRDLATENRIPMIQDVPLARALYGSCEIGTEIPAEFYGAVAKVLAFVMSLKSRGSAAGTHRLAA</sequence>
<keyword evidence="10 12" id="KW-0472">Membrane</keyword>
<comment type="caution">
    <text evidence="12">Lacks conserved residue(s) required for the propagation of feature annotation.</text>
</comment>
<dbReference type="GO" id="GO:0005886">
    <property type="term" value="C:plasma membrane"/>
    <property type="evidence" value="ECO:0007669"/>
    <property type="project" value="UniProtKB-SubCell"/>
</dbReference>
<evidence type="ECO:0000256" key="7">
    <source>
        <dbReference type="ARBA" id="ARBA00022795"/>
    </source>
</evidence>
<dbReference type="InterPro" id="IPR006136">
    <property type="entry name" value="FlhB"/>
</dbReference>
<evidence type="ECO:0000256" key="1">
    <source>
        <dbReference type="ARBA" id="ARBA00004651"/>
    </source>
</evidence>
<comment type="subcellular location">
    <subcellularLocation>
        <location evidence="1">Cell membrane</location>
        <topology evidence="1">Multi-pass membrane protein</topology>
    </subcellularLocation>
</comment>
<evidence type="ECO:0000256" key="5">
    <source>
        <dbReference type="ARBA" id="ARBA00022475"/>
    </source>
</evidence>
<evidence type="ECO:0000256" key="13">
    <source>
        <dbReference type="SAM" id="MobiDB-lite"/>
    </source>
</evidence>
<dbReference type="Pfam" id="PF01312">
    <property type="entry name" value="Bac_export_2"/>
    <property type="match status" value="1"/>
</dbReference>
<evidence type="ECO:0000313" key="14">
    <source>
        <dbReference type="EMBL" id="MDQ0368217.1"/>
    </source>
</evidence>
<keyword evidence="11 12" id="KW-1006">Bacterial flagellum protein export</keyword>
<dbReference type="PRINTS" id="PR00950">
    <property type="entry name" value="TYPE3IMSPROT"/>
</dbReference>
<evidence type="ECO:0000256" key="8">
    <source>
        <dbReference type="ARBA" id="ARBA00022927"/>
    </source>
</evidence>
<protein>
    <recommendedName>
        <fullName evidence="3 12">Flagellar biosynthetic protein FlhB</fullName>
    </recommendedName>
</protein>
<comment type="caution">
    <text evidence="14">The sequence shown here is derived from an EMBL/GenBank/DDBJ whole genome shotgun (WGS) entry which is preliminary data.</text>
</comment>
<dbReference type="GO" id="GO:0044780">
    <property type="term" value="P:bacterial-type flagellum assembly"/>
    <property type="evidence" value="ECO:0007669"/>
    <property type="project" value="InterPro"/>
</dbReference>
<accession>A0AAE3W2R6</accession>
<dbReference type="RefSeq" id="WP_307242670.1">
    <property type="nucleotide sequence ID" value="NZ_JAUSUZ010000001.1"/>
</dbReference>
<evidence type="ECO:0000313" key="15">
    <source>
        <dbReference type="Proteomes" id="UP001240236"/>
    </source>
</evidence>
<evidence type="ECO:0000256" key="12">
    <source>
        <dbReference type="RuleBase" id="RU364091"/>
    </source>
</evidence>
<comment type="function">
    <text evidence="12">Required for formation of the rod structure in the basal body of the flagellar apparatus. Together with FliI and FliH, may constitute the export apparatus of flagellin.</text>
</comment>
<dbReference type="PANTHER" id="PTHR30531:SF12">
    <property type="entry name" value="FLAGELLAR BIOSYNTHETIC PROTEIN FLHB"/>
    <property type="match status" value="1"/>
</dbReference>
<keyword evidence="4 12" id="KW-0813">Transport</keyword>
<name>A0AAE3W2R6_9ACTN</name>
<feature type="transmembrane region" description="Helical" evidence="12">
    <location>
        <begin position="186"/>
        <end position="206"/>
    </location>
</feature>
<comment type="similarity">
    <text evidence="2 12">Belongs to the type III secretion exporter family.</text>
</comment>
<evidence type="ECO:0000256" key="2">
    <source>
        <dbReference type="ARBA" id="ARBA00010690"/>
    </source>
</evidence>
<keyword evidence="9 12" id="KW-1133">Transmembrane helix</keyword>
<dbReference type="InterPro" id="IPR029025">
    <property type="entry name" value="T3SS_substrate_exporter_C"/>
</dbReference>
<keyword evidence="14" id="KW-0966">Cell projection</keyword>
<reference evidence="14 15" key="1">
    <citation type="submission" date="2023-07" db="EMBL/GenBank/DDBJ databases">
        <title>Sequencing the genomes of 1000 actinobacteria strains.</title>
        <authorList>
            <person name="Klenk H.-P."/>
        </authorList>
    </citation>
    <scope>NUCLEOTIDE SEQUENCE [LARGE SCALE GENOMIC DNA]</scope>
    <source>
        <strain evidence="14 15">DSM 44709</strain>
    </source>
</reference>
<dbReference type="AlphaFoldDB" id="A0AAE3W2R6"/>
<gene>
    <name evidence="12" type="primary">flhB</name>
    <name evidence="14" type="ORF">J2S42_004886</name>
</gene>
<evidence type="ECO:0000256" key="9">
    <source>
        <dbReference type="ARBA" id="ARBA00022989"/>
    </source>
</evidence>
<keyword evidence="8 12" id="KW-0653">Protein transport</keyword>
<dbReference type="EMBL" id="JAUSUZ010000001">
    <property type="protein sequence ID" value="MDQ0368217.1"/>
    <property type="molecule type" value="Genomic_DNA"/>
</dbReference>
<dbReference type="NCBIfam" id="TIGR00328">
    <property type="entry name" value="flhB"/>
    <property type="match status" value="1"/>
</dbReference>
<dbReference type="Gene3D" id="3.40.1690.10">
    <property type="entry name" value="secretion proteins EscU"/>
    <property type="match status" value="1"/>
</dbReference>
<keyword evidence="6 12" id="KW-0812">Transmembrane</keyword>
<dbReference type="InterPro" id="IPR006135">
    <property type="entry name" value="T3SS_substrate_exporter"/>
</dbReference>
<feature type="transmembrane region" description="Helical" evidence="12">
    <location>
        <begin position="84"/>
        <end position="115"/>
    </location>
</feature>
<keyword evidence="14" id="KW-0969">Cilium</keyword>
<feature type="compositionally biased region" description="Basic and acidic residues" evidence="13">
    <location>
        <begin position="1"/>
        <end position="10"/>
    </location>
</feature>
<feature type="region of interest" description="Disordered" evidence="13">
    <location>
        <begin position="1"/>
        <end position="21"/>
    </location>
</feature>
<keyword evidence="14" id="KW-0282">Flagellum</keyword>
<evidence type="ECO:0000256" key="11">
    <source>
        <dbReference type="ARBA" id="ARBA00023225"/>
    </source>
</evidence>
<dbReference type="Proteomes" id="UP001240236">
    <property type="component" value="Unassembled WGS sequence"/>
</dbReference>
<evidence type="ECO:0000256" key="10">
    <source>
        <dbReference type="ARBA" id="ARBA00023136"/>
    </source>
</evidence>
<keyword evidence="5 12" id="KW-1003">Cell membrane</keyword>
<keyword evidence="15" id="KW-1185">Reference proteome</keyword>
<dbReference type="GO" id="GO:0009306">
    <property type="term" value="P:protein secretion"/>
    <property type="evidence" value="ECO:0007669"/>
    <property type="project" value="InterPro"/>
</dbReference>